<dbReference type="PANTHER" id="PTHR30015:SF6">
    <property type="entry name" value="SLL1429 PROTEIN"/>
    <property type="match status" value="1"/>
</dbReference>
<evidence type="ECO:0000313" key="2">
    <source>
        <dbReference type="EMBL" id="MBW4865865.1"/>
    </source>
</evidence>
<comment type="caution">
    <text evidence="2">The sequence shown here is derived from an EMBL/GenBank/DDBJ whole genome shotgun (WGS) entry which is preliminary data.</text>
</comment>
<keyword evidence="2" id="KW-0378">Hydrolase</keyword>
<dbReference type="InterPro" id="IPR052906">
    <property type="entry name" value="Type_IV_Methyl-Rstrct_Enzyme"/>
</dbReference>
<keyword evidence="2" id="KW-0540">Nuclease</keyword>
<dbReference type="Proteomes" id="UP001196873">
    <property type="component" value="Unassembled WGS sequence"/>
</dbReference>
<evidence type="ECO:0000259" key="1">
    <source>
        <dbReference type="Pfam" id="PF04471"/>
    </source>
</evidence>
<dbReference type="GO" id="GO:0015666">
    <property type="term" value="F:restriction endodeoxyribonuclease activity"/>
    <property type="evidence" value="ECO:0007669"/>
    <property type="project" value="TreeGrafter"/>
</dbReference>
<keyword evidence="2" id="KW-0255">Endonuclease</keyword>
<reference evidence="2" key="1">
    <citation type="submission" date="2021-07" db="EMBL/GenBank/DDBJ databases">
        <title>Genomic diversity and antimicrobial resistance of Prevotella spp. isolated from chronic lung disease airways.</title>
        <authorList>
            <person name="Webb K.A."/>
            <person name="Olagoke O.S."/>
            <person name="Baird T."/>
            <person name="Neill J."/>
            <person name="Pham A."/>
            <person name="Wells T.J."/>
            <person name="Ramsay K.A."/>
            <person name="Bell S.C."/>
            <person name="Sarovich D.S."/>
            <person name="Price E.P."/>
        </authorList>
    </citation>
    <scope>NUCLEOTIDE SEQUENCE</scope>
    <source>
        <strain evidence="2">SCHI0047.S.3</strain>
    </source>
</reference>
<protein>
    <submittedName>
        <fullName evidence="2">Restriction endonuclease</fullName>
    </submittedName>
</protein>
<proteinExistence type="predicted"/>
<evidence type="ECO:0000313" key="3">
    <source>
        <dbReference type="Proteomes" id="UP001196873"/>
    </source>
</evidence>
<dbReference type="InterPro" id="IPR007560">
    <property type="entry name" value="Restrct_endonuc_IV_Mrr"/>
</dbReference>
<gene>
    <name evidence="2" type="ORF">KZY68_07575</name>
</gene>
<dbReference type="RefSeq" id="WP_219428019.1">
    <property type="nucleotide sequence ID" value="NZ_JAHXRD010000015.1"/>
</dbReference>
<dbReference type="PANTHER" id="PTHR30015">
    <property type="entry name" value="MRR RESTRICTION SYSTEM PROTEIN"/>
    <property type="match status" value="1"/>
</dbReference>
<organism evidence="2 3">
    <name type="scientific">Segatella salivae</name>
    <dbReference type="NCBI Taxonomy" id="228604"/>
    <lineage>
        <taxon>Bacteria</taxon>
        <taxon>Pseudomonadati</taxon>
        <taxon>Bacteroidota</taxon>
        <taxon>Bacteroidia</taxon>
        <taxon>Bacteroidales</taxon>
        <taxon>Prevotellaceae</taxon>
        <taxon>Segatella</taxon>
    </lineage>
</organism>
<dbReference type="EMBL" id="JAHXRF010000010">
    <property type="protein sequence ID" value="MBW4865865.1"/>
    <property type="molecule type" value="Genomic_DNA"/>
</dbReference>
<dbReference type="AlphaFoldDB" id="A0AAW4NQW0"/>
<feature type="domain" description="Restriction endonuclease type IV Mrr" evidence="1">
    <location>
        <begin position="1"/>
        <end position="99"/>
    </location>
</feature>
<name>A0AAW4NQW0_9BACT</name>
<sequence>MTPREFEYLVSDYYKQQGYKTIITPYSGDWGIDVIASKGKEKLAIQAKMYGGSSRRITRLAMMQLYGAMAYKDCTRAVMVTDGDCMPDAIDVAIKLGIKVIYLKDNSVQQLKEQNYKSVIENETTIKGLMAFDEMWETYIMPLKGKTLKTRNRENKIVNVDWGGIVRITSKGNRGKIEIEDIKMAYSLLEKNGTVERSLINQFAKRCSSGIVLLLSQVPFIGVRNNPTQLYIKANLYQNKL</sequence>
<dbReference type="GO" id="GO:0009307">
    <property type="term" value="P:DNA restriction-modification system"/>
    <property type="evidence" value="ECO:0007669"/>
    <property type="project" value="InterPro"/>
</dbReference>
<dbReference type="Pfam" id="PF04471">
    <property type="entry name" value="Mrr_cat"/>
    <property type="match status" value="1"/>
</dbReference>
<dbReference type="GO" id="GO:0003677">
    <property type="term" value="F:DNA binding"/>
    <property type="evidence" value="ECO:0007669"/>
    <property type="project" value="InterPro"/>
</dbReference>
<accession>A0AAW4NQW0</accession>